<feature type="region of interest" description="Disordered" evidence="1">
    <location>
        <begin position="141"/>
        <end position="245"/>
    </location>
</feature>
<feature type="region of interest" description="Disordered" evidence="1">
    <location>
        <begin position="605"/>
        <end position="630"/>
    </location>
</feature>
<protein>
    <recommendedName>
        <fullName evidence="2">C2 Aida-type domain-containing protein</fullName>
    </recommendedName>
</protein>
<name>A0AAV1ID56_9CHLO</name>
<keyword evidence="4" id="KW-1185">Reference proteome</keyword>
<accession>A0AAV1ID56</accession>
<evidence type="ECO:0000259" key="2">
    <source>
        <dbReference type="PROSITE" id="PS51911"/>
    </source>
</evidence>
<dbReference type="Proteomes" id="UP001314263">
    <property type="component" value="Unassembled WGS sequence"/>
</dbReference>
<proteinExistence type="predicted"/>
<dbReference type="Gene3D" id="1.10.238.10">
    <property type="entry name" value="EF-hand"/>
    <property type="match status" value="1"/>
</dbReference>
<sequence>MELPLAPGSPAVFKSPVAKMDKENLTVGDTIRSPALDASYSKDQWRTIAIQAAARVNCEVYEEWKEASLVDELDGLPEGHTPSTADLDTAKTRSEQKAHATLPSHEQDDSAQGSAEDHTQQKAQNLLPAPEPKNLTLGSTEQLTQQEAQSRGSLSASHERKLSGGSSKGSMSGNPYASSCQGSHAGSTGGSPCDSYKALPGSQGGLQHELSGNPFAPPGTLRSRPASPYVEPGPSHGRSASLPQADLPAPATLAEHAASLSLPHPSHTGLTGAQLYQLHQSPMPEEGEVFRPAKDILQEIFFSRMSQDAAPEALVSATDGKQALGSIQGQAFTPTQAEGQQEQQQHLAVKDEQALNDSRSFGGAAAERAAEQSAGGSKVSDEAQGWNPMQGAAGLPAIATGRSMQANGASRGASIARTELPQQLDAAEGSAWESAWQGFQSAEAPDQTAGQGPAQAAAAQPGFTLLLPSREPPLPPAQLPEPSACSAAQHAGTAAPGHSTLPAMRSDDRQKCMHFFEQGYAEKGGVSASAAQQLHARSGAAAAFEAIWDLVRPGTVSASLDCAGFCLFMHLLKTSMKGIQLPAAIAPEQAQLHLGQSCDTKDSAAGLHFGLPPPQAAASANDDADKARAAAGPAHAQSFSFFQPFQSGMQQAAPGRRPSTAESPGRLGLSRATSDMAPCIKRPASAASETSALSPGLSPCGALVAKAVKDANREGTGQVWQPLASRQLDSWASAQPPAHALSAPAQWRQHSSSQGALRRSKTGVPSPQRACPALPSPRSGEGSPRAGSSARRLSPVASQIESAQRLSIVVDGAKVEYGKGLDRPLFTVSLHDAFGHRLEAAQDSPPGHYHRPTRTISAGHELQFRTPMQQMPAESVVYIEVKHWKSSSKKMSTLGWSYAPIELFIDASSDQPVARKGQLMLHLYRKPISFSAHLQDGQLKQLHSKGHDLFLFLK</sequence>
<feature type="region of interest" description="Disordered" evidence="1">
    <location>
        <begin position="334"/>
        <end position="394"/>
    </location>
</feature>
<feature type="compositionally biased region" description="Low complexity" evidence="1">
    <location>
        <begin position="336"/>
        <end position="345"/>
    </location>
</feature>
<feature type="compositionally biased region" description="Low complexity" evidence="1">
    <location>
        <begin position="163"/>
        <end position="173"/>
    </location>
</feature>
<feature type="domain" description="C2 Aida-type" evidence="2">
    <location>
        <begin position="794"/>
        <end position="954"/>
    </location>
</feature>
<dbReference type="InterPro" id="IPR025939">
    <property type="entry name" value="Aida_C"/>
</dbReference>
<organism evidence="3 4">
    <name type="scientific">Coccomyxa viridis</name>
    <dbReference type="NCBI Taxonomy" id="1274662"/>
    <lineage>
        <taxon>Eukaryota</taxon>
        <taxon>Viridiplantae</taxon>
        <taxon>Chlorophyta</taxon>
        <taxon>core chlorophytes</taxon>
        <taxon>Trebouxiophyceae</taxon>
        <taxon>Trebouxiophyceae incertae sedis</taxon>
        <taxon>Coccomyxaceae</taxon>
        <taxon>Coccomyxa</taxon>
    </lineage>
</organism>
<evidence type="ECO:0000313" key="4">
    <source>
        <dbReference type="Proteomes" id="UP001314263"/>
    </source>
</evidence>
<feature type="compositionally biased region" description="Polar residues" evidence="1">
    <location>
        <begin position="175"/>
        <end position="186"/>
    </location>
</feature>
<reference evidence="3 4" key="1">
    <citation type="submission" date="2023-10" db="EMBL/GenBank/DDBJ databases">
        <authorList>
            <person name="Maclean D."/>
            <person name="Macfadyen A."/>
        </authorList>
    </citation>
    <scope>NUCLEOTIDE SEQUENCE [LARGE SCALE GENOMIC DNA]</scope>
</reference>
<feature type="compositionally biased region" description="Basic and acidic residues" evidence="1">
    <location>
        <begin position="88"/>
        <end position="98"/>
    </location>
</feature>
<gene>
    <name evidence="3" type="ORF">CVIRNUC_007119</name>
</gene>
<feature type="compositionally biased region" description="Polar residues" evidence="1">
    <location>
        <begin position="141"/>
        <end position="156"/>
    </location>
</feature>
<dbReference type="Pfam" id="PF14186">
    <property type="entry name" value="Aida_C2"/>
    <property type="match status" value="1"/>
</dbReference>
<comment type="caution">
    <text evidence="3">The sequence shown here is derived from an EMBL/GenBank/DDBJ whole genome shotgun (WGS) entry which is preliminary data.</text>
</comment>
<evidence type="ECO:0000256" key="1">
    <source>
        <dbReference type="SAM" id="MobiDB-lite"/>
    </source>
</evidence>
<dbReference type="AlphaFoldDB" id="A0AAV1ID56"/>
<dbReference type="Gene3D" id="2.60.40.150">
    <property type="entry name" value="C2 domain"/>
    <property type="match status" value="1"/>
</dbReference>
<feature type="region of interest" description="Disordered" evidence="1">
    <location>
        <begin position="73"/>
        <end position="122"/>
    </location>
</feature>
<feature type="region of interest" description="Disordered" evidence="1">
    <location>
        <begin position="730"/>
        <end position="797"/>
    </location>
</feature>
<feature type="region of interest" description="Disordered" evidence="1">
    <location>
        <begin position="465"/>
        <end position="504"/>
    </location>
</feature>
<evidence type="ECO:0000313" key="3">
    <source>
        <dbReference type="EMBL" id="CAK0783919.1"/>
    </source>
</evidence>
<dbReference type="InterPro" id="IPR035892">
    <property type="entry name" value="C2_domain_sf"/>
</dbReference>
<feature type="compositionally biased region" description="Pro residues" evidence="1">
    <location>
        <begin position="470"/>
        <end position="479"/>
    </location>
</feature>
<dbReference type="EMBL" id="CAUYUE010000009">
    <property type="protein sequence ID" value="CAK0783919.1"/>
    <property type="molecule type" value="Genomic_DNA"/>
</dbReference>
<feature type="region of interest" description="Disordered" evidence="1">
    <location>
        <begin position="648"/>
        <end position="676"/>
    </location>
</feature>
<feature type="compositionally biased region" description="Low complexity" evidence="1">
    <location>
        <begin position="358"/>
        <end position="377"/>
    </location>
</feature>
<dbReference type="PROSITE" id="PS51911">
    <property type="entry name" value="C2_AIDA"/>
    <property type="match status" value="1"/>
</dbReference>